<dbReference type="Pfam" id="PF05623">
    <property type="entry name" value="DUF789"/>
    <property type="match status" value="1"/>
</dbReference>
<evidence type="ECO:0000313" key="2">
    <source>
        <dbReference type="EMBL" id="GAA0167062.1"/>
    </source>
</evidence>
<sequence length="116" mass="13224">MKRTVKDLATCFLTFHTLSCTFQGKNAVDPTEKGDDDYPGKAQLLSGSTESEEKGKKRVPVPPFGLASYRMQGDVWLNGDPHDHDKMVNLYNVSDSWLKQLGFWHHDFDFFTTHSQ</sequence>
<dbReference type="AlphaFoldDB" id="A0AAV3QSH4"/>
<organism evidence="2 3">
    <name type="scientific">Lithospermum erythrorhizon</name>
    <name type="common">Purple gromwell</name>
    <name type="synonym">Lithospermum officinale var. erythrorhizon</name>
    <dbReference type="NCBI Taxonomy" id="34254"/>
    <lineage>
        <taxon>Eukaryota</taxon>
        <taxon>Viridiplantae</taxon>
        <taxon>Streptophyta</taxon>
        <taxon>Embryophyta</taxon>
        <taxon>Tracheophyta</taxon>
        <taxon>Spermatophyta</taxon>
        <taxon>Magnoliopsida</taxon>
        <taxon>eudicotyledons</taxon>
        <taxon>Gunneridae</taxon>
        <taxon>Pentapetalae</taxon>
        <taxon>asterids</taxon>
        <taxon>lamiids</taxon>
        <taxon>Boraginales</taxon>
        <taxon>Boraginaceae</taxon>
        <taxon>Boraginoideae</taxon>
        <taxon>Lithospermeae</taxon>
        <taxon>Lithospermum</taxon>
    </lineage>
</organism>
<evidence type="ECO:0000313" key="3">
    <source>
        <dbReference type="Proteomes" id="UP001454036"/>
    </source>
</evidence>
<feature type="region of interest" description="Disordered" evidence="1">
    <location>
        <begin position="25"/>
        <end position="59"/>
    </location>
</feature>
<gene>
    <name evidence="2" type="ORF">LIER_43779</name>
</gene>
<dbReference type="PANTHER" id="PTHR31343">
    <property type="entry name" value="T15D22.8"/>
    <property type="match status" value="1"/>
</dbReference>
<dbReference type="InterPro" id="IPR008507">
    <property type="entry name" value="DUF789"/>
</dbReference>
<keyword evidence="3" id="KW-1185">Reference proteome</keyword>
<accession>A0AAV3QSH4</accession>
<comment type="caution">
    <text evidence="2">The sequence shown here is derived from an EMBL/GenBank/DDBJ whole genome shotgun (WGS) entry which is preliminary data.</text>
</comment>
<reference evidence="2 3" key="1">
    <citation type="submission" date="2024-01" db="EMBL/GenBank/DDBJ databases">
        <title>The complete chloroplast genome sequence of Lithospermum erythrorhizon: insights into the phylogenetic relationship among Boraginaceae species and the maternal lineages of purple gromwells.</title>
        <authorList>
            <person name="Okada T."/>
            <person name="Watanabe K."/>
        </authorList>
    </citation>
    <scope>NUCLEOTIDE SEQUENCE [LARGE SCALE GENOMIC DNA]</scope>
</reference>
<dbReference type="Proteomes" id="UP001454036">
    <property type="component" value="Unassembled WGS sequence"/>
</dbReference>
<name>A0AAV3QSH4_LITER</name>
<feature type="compositionally biased region" description="Basic and acidic residues" evidence="1">
    <location>
        <begin position="30"/>
        <end position="39"/>
    </location>
</feature>
<dbReference type="PANTHER" id="PTHR31343:SF29">
    <property type="entry name" value="DUF789 DOMAIN-CONTAINING PROTEIN"/>
    <property type="match status" value="1"/>
</dbReference>
<dbReference type="EMBL" id="BAABME010038699">
    <property type="protein sequence ID" value="GAA0167062.1"/>
    <property type="molecule type" value="Genomic_DNA"/>
</dbReference>
<protein>
    <submittedName>
        <fullName evidence="2">Uncharacterized protein</fullName>
    </submittedName>
</protein>
<proteinExistence type="predicted"/>
<evidence type="ECO:0000256" key="1">
    <source>
        <dbReference type="SAM" id="MobiDB-lite"/>
    </source>
</evidence>